<dbReference type="GO" id="GO:0003676">
    <property type="term" value="F:nucleic acid binding"/>
    <property type="evidence" value="ECO:0007669"/>
    <property type="project" value="InterPro"/>
</dbReference>
<gene>
    <name evidence="4" type="ORF">GKE97_13600</name>
</gene>
<reference evidence="4 5" key="1">
    <citation type="journal article" date="2019" name="Nat. Med.">
        <title>A library of human gut bacterial isolates paired with longitudinal multiomics data enables mechanistic microbiome research.</title>
        <authorList>
            <person name="Poyet M."/>
            <person name="Groussin M."/>
            <person name="Gibbons S.M."/>
            <person name="Avila-Pacheco J."/>
            <person name="Jiang X."/>
            <person name="Kearney S.M."/>
            <person name="Perrotta A.R."/>
            <person name="Berdy B."/>
            <person name="Zhao S."/>
            <person name="Lieberman T.D."/>
            <person name="Swanson P.K."/>
            <person name="Smith M."/>
            <person name="Roesemann S."/>
            <person name="Alexander J.E."/>
            <person name="Rich S.A."/>
            <person name="Livny J."/>
            <person name="Vlamakis H."/>
            <person name="Clish C."/>
            <person name="Bullock K."/>
            <person name="Deik A."/>
            <person name="Scott J."/>
            <person name="Pierce K.A."/>
            <person name="Xavier R.J."/>
            <person name="Alm E.J."/>
        </authorList>
    </citation>
    <scope>NUCLEOTIDE SEQUENCE [LARGE SCALE GENOMIC DNA]</scope>
    <source>
        <strain evidence="4 5">BIOML-A2</strain>
    </source>
</reference>
<feature type="region of interest" description="Disordered" evidence="2">
    <location>
        <begin position="1"/>
        <end position="23"/>
    </location>
</feature>
<evidence type="ECO:0000259" key="3">
    <source>
        <dbReference type="PROSITE" id="PS50994"/>
    </source>
</evidence>
<dbReference type="SUPFAM" id="SSF53098">
    <property type="entry name" value="Ribonuclease H-like"/>
    <property type="match status" value="1"/>
</dbReference>
<dbReference type="InterPro" id="IPR050900">
    <property type="entry name" value="Transposase_IS3/IS150/IS904"/>
</dbReference>
<comment type="caution">
    <text evidence="4">The sequence shown here is derived from an EMBL/GenBank/DDBJ whole genome shotgun (WGS) entry which is preliminary data.</text>
</comment>
<name>A0A6I2R9Y4_FLAPL</name>
<evidence type="ECO:0000313" key="5">
    <source>
        <dbReference type="Proteomes" id="UP000434475"/>
    </source>
</evidence>
<feature type="domain" description="Integrase catalytic" evidence="3">
    <location>
        <begin position="152"/>
        <end position="317"/>
    </location>
</feature>
<dbReference type="InterPro" id="IPR036397">
    <property type="entry name" value="RNaseH_sf"/>
</dbReference>
<dbReference type="AlphaFoldDB" id="A0A6I2R9Y4"/>
<dbReference type="InterPro" id="IPR048020">
    <property type="entry name" value="Transpos_IS3"/>
</dbReference>
<proteinExistence type="predicted"/>
<dbReference type="InterPro" id="IPR025948">
    <property type="entry name" value="HTH-like_dom"/>
</dbReference>
<dbReference type="EMBL" id="WKPR01000013">
    <property type="protein sequence ID" value="MSB20547.1"/>
    <property type="molecule type" value="Genomic_DNA"/>
</dbReference>
<evidence type="ECO:0000256" key="1">
    <source>
        <dbReference type="ARBA" id="ARBA00002286"/>
    </source>
</evidence>
<dbReference type="InterPro" id="IPR001584">
    <property type="entry name" value="Integrase_cat-core"/>
</dbReference>
<sequence>MAENGTVSAKKSARAGKGGSLRQFRQEQQYEAVRYGTENEGFPVGPACRALHISRASYYQWRSGKAGGRVAENQRIAQLVQEIHRDSPDKGYRRIRDDLDKYYHTPVNDKRTLRICRCLGIQSAVKHAPHGCTRVASSPRQLAENVLNRQFYADRPNEKWLTDVTEFHYYTGNTMCKLYLSAILDLCDRRIVSFIIRDTNDAALVHRTLDQALETNPGAHPLLHSDRGSAYTTQIFHDKLAAAGITQSMSRVGKCIDNGPMEGFWGILKRERYYGRRFTSREQLVKMIQEYITYYNFHRLQRGLGVRTPMEVHDCLSAA</sequence>
<accession>A0A6I2R9Y4</accession>
<dbReference type="Proteomes" id="UP000434475">
    <property type="component" value="Unassembled WGS sequence"/>
</dbReference>
<evidence type="ECO:0000313" key="4">
    <source>
        <dbReference type="EMBL" id="MSB20547.1"/>
    </source>
</evidence>
<dbReference type="PROSITE" id="PS50994">
    <property type="entry name" value="INTEGRASE"/>
    <property type="match status" value="1"/>
</dbReference>
<dbReference type="PANTHER" id="PTHR46889">
    <property type="entry name" value="TRANSPOSASE INSF FOR INSERTION SEQUENCE IS3B-RELATED"/>
    <property type="match status" value="1"/>
</dbReference>
<evidence type="ECO:0000256" key="2">
    <source>
        <dbReference type="SAM" id="MobiDB-lite"/>
    </source>
</evidence>
<dbReference type="PANTHER" id="PTHR46889:SF4">
    <property type="entry name" value="TRANSPOSASE INSO FOR INSERTION SEQUENCE ELEMENT IS911B-RELATED"/>
    <property type="match status" value="1"/>
</dbReference>
<organism evidence="4 5">
    <name type="scientific">Flavonifractor plautii</name>
    <name type="common">Fusobacterium plautii</name>
    <dbReference type="NCBI Taxonomy" id="292800"/>
    <lineage>
        <taxon>Bacteria</taxon>
        <taxon>Bacillati</taxon>
        <taxon>Bacillota</taxon>
        <taxon>Clostridia</taxon>
        <taxon>Eubacteriales</taxon>
        <taxon>Oscillospiraceae</taxon>
        <taxon>Flavonifractor</taxon>
    </lineage>
</organism>
<dbReference type="NCBIfam" id="NF033516">
    <property type="entry name" value="transpos_IS3"/>
    <property type="match status" value="1"/>
</dbReference>
<dbReference type="Pfam" id="PF00665">
    <property type="entry name" value="rve"/>
    <property type="match status" value="1"/>
</dbReference>
<dbReference type="Gene3D" id="3.30.420.10">
    <property type="entry name" value="Ribonuclease H-like superfamily/Ribonuclease H"/>
    <property type="match status" value="1"/>
</dbReference>
<dbReference type="Pfam" id="PF13333">
    <property type="entry name" value="rve_2"/>
    <property type="match status" value="1"/>
</dbReference>
<dbReference type="InterPro" id="IPR012337">
    <property type="entry name" value="RNaseH-like_sf"/>
</dbReference>
<protein>
    <submittedName>
        <fullName evidence="4">IS3 family transposase</fullName>
    </submittedName>
</protein>
<dbReference type="RefSeq" id="WP_108979498.1">
    <property type="nucleotide sequence ID" value="NZ_BAABZG010000001.1"/>
</dbReference>
<dbReference type="Pfam" id="PF13276">
    <property type="entry name" value="HTH_21"/>
    <property type="match status" value="1"/>
</dbReference>
<comment type="function">
    <text evidence="1">Involved in the transposition of the insertion sequence.</text>
</comment>
<dbReference type="GO" id="GO:0015074">
    <property type="term" value="P:DNA integration"/>
    <property type="evidence" value="ECO:0007669"/>
    <property type="project" value="InterPro"/>
</dbReference>